<protein>
    <submittedName>
        <fullName evidence="1">Uncharacterized protein</fullName>
    </submittedName>
</protein>
<dbReference type="SUPFAM" id="SSF50249">
    <property type="entry name" value="Nucleic acid-binding proteins"/>
    <property type="match status" value="1"/>
</dbReference>
<name>A0AAD9UK78_RIDPI</name>
<reference evidence="1" key="1">
    <citation type="journal article" date="2023" name="Mol. Biol. Evol.">
        <title>Third-Generation Sequencing Reveals the Adaptive Role of the Epigenome in Three Deep-Sea Polychaetes.</title>
        <authorList>
            <person name="Perez M."/>
            <person name="Aroh O."/>
            <person name="Sun Y."/>
            <person name="Lan Y."/>
            <person name="Juniper S.K."/>
            <person name="Young C.R."/>
            <person name="Angers B."/>
            <person name="Qian P.Y."/>
        </authorList>
    </citation>
    <scope>NUCLEOTIDE SEQUENCE</scope>
    <source>
        <strain evidence="1">R07B-5</strain>
    </source>
</reference>
<dbReference type="Proteomes" id="UP001209878">
    <property type="component" value="Unassembled WGS sequence"/>
</dbReference>
<keyword evidence="2" id="KW-1185">Reference proteome</keyword>
<proteinExistence type="predicted"/>
<dbReference type="Gene3D" id="2.40.50.140">
    <property type="entry name" value="Nucleic acid-binding proteins"/>
    <property type="match status" value="1"/>
</dbReference>
<comment type="caution">
    <text evidence="1">The sequence shown here is derived from an EMBL/GenBank/DDBJ whole genome shotgun (WGS) entry which is preliminary data.</text>
</comment>
<dbReference type="EMBL" id="JAODUO010000031">
    <property type="protein sequence ID" value="KAK2192416.1"/>
    <property type="molecule type" value="Genomic_DNA"/>
</dbReference>
<dbReference type="GO" id="GO:0008310">
    <property type="term" value="F:single-stranded DNA 3'-5' DNA exonuclease activity"/>
    <property type="evidence" value="ECO:0007669"/>
    <property type="project" value="TreeGrafter"/>
</dbReference>
<dbReference type="InterPro" id="IPR052469">
    <property type="entry name" value="MEIOB"/>
</dbReference>
<dbReference type="AlphaFoldDB" id="A0AAD9UK78"/>
<gene>
    <name evidence="1" type="ORF">NP493_30g06046</name>
</gene>
<dbReference type="PANTHER" id="PTHR21166:SF2">
    <property type="entry name" value="CELL DIVISION CONTROL PROTEIN 24 OB DOMAIN-CONTAINING PROTEIN-RELATED"/>
    <property type="match status" value="1"/>
</dbReference>
<evidence type="ECO:0000313" key="2">
    <source>
        <dbReference type="Proteomes" id="UP001209878"/>
    </source>
</evidence>
<dbReference type="GO" id="GO:0003697">
    <property type="term" value="F:single-stranded DNA binding"/>
    <property type="evidence" value="ECO:0007669"/>
    <property type="project" value="TreeGrafter"/>
</dbReference>
<organism evidence="1 2">
    <name type="scientific">Ridgeia piscesae</name>
    <name type="common">Tubeworm</name>
    <dbReference type="NCBI Taxonomy" id="27915"/>
    <lineage>
        <taxon>Eukaryota</taxon>
        <taxon>Metazoa</taxon>
        <taxon>Spiralia</taxon>
        <taxon>Lophotrochozoa</taxon>
        <taxon>Annelida</taxon>
        <taxon>Polychaeta</taxon>
        <taxon>Sedentaria</taxon>
        <taxon>Canalipalpata</taxon>
        <taxon>Sabellida</taxon>
        <taxon>Siboglinidae</taxon>
        <taxon>Ridgeia</taxon>
    </lineage>
</organism>
<sequence length="231" mass="25583">MLSTASSKTIFTVNPDTREAHQLYNYAQSVDLESLGADNTTEYNNQTVDLDSIDSVYTVAELKTRQVTQEGFGVICAIVYAFPTSLNLDADVNSVVAVRCCNCHFRVDNITGSCVNQDCPQGSVNMLSVSETRTETTFDMRVTVSDHTGSIHNCYLSGDVAESMLGCTVGEFLSFDENQKTRLKWRFLLERCKIYIKISQPSFEQQKSIARILRCSVADPQQAAAALRSQA</sequence>
<dbReference type="PANTHER" id="PTHR21166">
    <property type="entry name" value="CELL DIVISION CONTROL PROTEIN 24 OB DOMAIN-CONTAINING PROTEIN-RELATED"/>
    <property type="match status" value="1"/>
</dbReference>
<dbReference type="InterPro" id="IPR012340">
    <property type="entry name" value="NA-bd_OB-fold"/>
</dbReference>
<evidence type="ECO:0000313" key="1">
    <source>
        <dbReference type="EMBL" id="KAK2192416.1"/>
    </source>
</evidence>
<dbReference type="GO" id="GO:0000712">
    <property type="term" value="P:resolution of meiotic recombination intermediates"/>
    <property type="evidence" value="ECO:0007669"/>
    <property type="project" value="TreeGrafter"/>
</dbReference>
<accession>A0AAD9UK78</accession>
<dbReference type="FunFam" id="2.40.50.140:FF:000239">
    <property type="entry name" value="Meiosis specific with OB domains"/>
    <property type="match status" value="1"/>
</dbReference>